<dbReference type="InterPro" id="IPR007863">
    <property type="entry name" value="Peptidase_M16_C"/>
</dbReference>
<proteinExistence type="predicted"/>
<gene>
    <name evidence="3" type="ORF">SAMN05444391_0622</name>
</gene>
<dbReference type="Pfam" id="PF00675">
    <property type="entry name" value="Peptidase_M16"/>
    <property type="match status" value="1"/>
</dbReference>
<dbReference type="Gene3D" id="3.30.830.10">
    <property type="entry name" value="Metalloenzyme, LuxS/M16 peptidase-like"/>
    <property type="match status" value="2"/>
</dbReference>
<evidence type="ECO:0000313" key="3">
    <source>
        <dbReference type="EMBL" id="SHK31007.1"/>
    </source>
</evidence>
<dbReference type="Pfam" id="PF05193">
    <property type="entry name" value="Peptidase_M16_C"/>
    <property type="match status" value="1"/>
</dbReference>
<dbReference type="InterPro" id="IPR050361">
    <property type="entry name" value="MPP/UQCRC_Complex"/>
</dbReference>
<protein>
    <submittedName>
        <fullName evidence="3">Predicted Zn-dependent peptidase</fullName>
    </submittedName>
</protein>
<feature type="domain" description="Peptidase M16 N-terminal" evidence="1">
    <location>
        <begin position="28"/>
        <end position="155"/>
    </location>
</feature>
<dbReference type="STRING" id="381751.SAMN05444391_0622"/>
<sequence length="398" mass="45117">MVEKTLNNGVRIILKETKGEGILGGYTFIKSGTHEEWKRGLTNLTSIMLLRGTKKFDSFQIASAFEDYGGSISADTTDDYVQIGFATKTEGLDKALEVLESMLLEPTFPEEQLEREKKNVISAIRSKREKGFELAMENLRRLTFKGTPYEVSPLGTEEDVSKIEKDDLVKRWNQILKGKNVVFVLVGDFNAEEVLPKVEKVLSKIPPGEFTFKEENTSVEESKVVYVSRQGAQATILCAWNGPKLDDGNWFSFKVLDAVLGTGMTSKLFQFLREQKGYAYATYSMFPTRLFSPRLFTYVGTSPDKAEDALKDMLEVVRNSTIKEEDVELAKSKIIGGFLLSHQTRLSQAWYLGFYEVMGLGWKMDEEYPKLIQKVSLKDVLSARDRFIKEHHCVVVKP</sequence>
<dbReference type="Proteomes" id="UP000189810">
    <property type="component" value="Chromosome I"/>
</dbReference>
<keyword evidence="4" id="KW-1185">Reference proteome</keyword>
<evidence type="ECO:0000313" key="4">
    <source>
        <dbReference type="Proteomes" id="UP000189810"/>
    </source>
</evidence>
<organism evidence="3 4">
    <name type="scientific">Thermocrinis minervae</name>
    <dbReference type="NCBI Taxonomy" id="381751"/>
    <lineage>
        <taxon>Bacteria</taxon>
        <taxon>Pseudomonadati</taxon>
        <taxon>Aquificota</taxon>
        <taxon>Aquificia</taxon>
        <taxon>Aquificales</taxon>
        <taxon>Aquificaceae</taxon>
        <taxon>Thermocrinis</taxon>
    </lineage>
</organism>
<dbReference type="EMBL" id="LT670846">
    <property type="protein sequence ID" value="SHK31007.1"/>
    <property type="molecule type" value="Genomic_DNA"/>
</dbReference>
<dbReference type="PANTHER" id="PTHR11851:SF224">
    <property type="entry name" value="PROCESSING PROTEASE"/>
    <property type="match status" value="1"/>
</dbReference>
<name>A0A1M6RF67_9AQUI</name>
<dbReference type="InterPro" id="IPR011765">
    <property type="entry name" value="Pept_M16_N"/>
</dbReference>
<evidence type="ECO:0000259" key="2">
    <source>
        <dbReference type="Pfam" id="PF05193"/>
    </source>
</evidence>
<dbReference type="InterPro" id="IPR011249">
    <property type="entry name" value="Metalloenz_LuxS/M16"/>
</dbReference>
<dbReference type="PANTHER" id="PTHR11851">
    <property type="entry name" value="METALLOPROTEASE"/>
    <property type="match status" value="1"/>
</dbReference>
<dbReference type="AlphaFoldDB" id="A0A1M6RF67"/>
<accession>A0A1M6RF67</accession>
<feature type="domain" description="Peptidase M16 C-terminal" evidence="2">
    <location>
        <begin position="162"/>
        <end position="333"/>
    </location>
</feature>
<dbReference type="GO" id="GO:0046872">
    <property type="term" value="F:metal ion binding"/>
    <property type="evidence" value="ECO:0007669"/>
    <property type="project" value="InterPro"/>
</dbReference>
<reference evidence="3 4" key="1">
    <citation type="submission" date="2016-11" db="EMBL/GenBank/DDBJ databases">
        <authorList>
            <person name="Jaros S."/>
            <person name="Januszkiewicz K."/>
            <person name="Wedrychowicz H."/>
        </authorList>
    </citation>
    <scope>NUCLEOTIDE SEQUENCE [LARGE SCALE GENOMIC DNA]</scope>
    <source>
        <strain evidence="3 4">DSM 19557</strain>
    </source>
</reference>
<evidence type="ECO:0000259" key="1">
    <source>
        <dbReference type="Pfam" id="PF00675"/>
    </source>
</evidence>
<dbReference type="SUPFAM" id="SSF63411">
    <property type="entry name" value="LuxS/MPP-like metallohydrolase"/>
    <property type="match status" value="2"/>
</dbReference>